<dbReference type="GO" id="GO:0005737">
    <property type="term" value="C:cytoplasm"/>
    <property type="evidence" value="ECO:0007669"/>
    <property type="project" value="UniProtKB-UniRule"/>
</dbReference>
<evidence type="ECO:0000256" key="6">
    <source>
        <dbReference type="PIRNR" id="PIRNR038800"/>
    </source>
</evidence>
<reference evidence="7" key="1">
    <citation type="journal article" date="2014" name="Int. J. Syst. Evol. Microbiol.">
        <title>Complete genome sequence of Corynebacterium casei LMG S-19264T (=DSM 44701T), isolated from a smear-ripened cheese.</title>
        <authorList>
            <consortium name="US DOE Joint Genome Institute (JGI-PGF)"/>
            <person name="Walter F."/>
            <person name="Albersmeier A."/>
            <person name="Kalinowski J."/>
            <person name="Ruckert C."/>
        </authorList>
    </citation>
    <scope>NUCLEOTIDE SEQUENCE</scope>
    <source>
        <strain evidence="7">JCM 14371</strain>
    </source>
</reference>
<keyword evidence="3 4" id="KW-0663">Pyridoxal phosphate</keyword>
<dbReference type="EMBL" id="BMOE01000013">
    <property type="protein sequence ID" value="GGJ84952.1"/>
    <property type="molecule type" value="Genomic_DNA"/>
</dbReference>
<comment type="caution">
    <text evidence="7">The sequence shown here is derived from an EMBL/GenBank/DDBJ whole genome shotgun (WGS) entry which is preliminary data.</text>
</comment>
<keyword evidence="2 4" id="KW-0378">Hydrolase</keyword>
<comment type="cofactor">
    <cofactor evidence="4 6">
        <name>pyridoxal 5'-phosphate</name>
        <dbReference type="ChEBI" id="CHEBI:597326"/>
    </cofactor>
</comment>
<evidence type="ECO:0000256" key="4">
    <source>
        <dbReference type="HAMAP-Rule" id="MF_01970"/>
    </source>
</evidence>
<evidence type="ECO:0000256" key="5">
    <source>
        <dbReference type="NCBIfam" id="TIGR01814"/>
    </source>
</evidence>
<evidence type="ECO:0000313" key="8">
    <source>
        <dbReference type="Proteomes" id="UP000635726"/>
    </source>
</evidence>
<dbReference type="Gene3D" id="3.40.640.10">
    <property type="entry name" value="Type I PLP-dependent aspartate aminotransferase-like (Major domain)"/>
    <property type="match status" value="1"/>
</dbReference>
<dbReference type="AlphaFoldDB" id="A0A917PMX4"/>
<evidence type="ECO:0000313" key="7">
    <source>
        <dbReference type="EMBL" id="GGJ84952.1"/>
    </source>
</evidence>
<evidence type="ECO:0000256" key="2">
    <source>
        <dbReference type="ARBA" id="ARBA00022801"/>
    </source>
</evidence>
<organism evidence="7 8">
    <name type="scientific">Deinococcus aquiradiocola</name>
    <dbReference type="NCBI Taxonomy" id="393059"/>
    <lineage>
        <taxon>Bacteria</taxon>
        <taxon>Thermotogati</taxon>
        <taxon>Deinococcota</taxon>
        <taxon>Deinococci</taxon>
        <taxon>Deinococcales</taxon>
        <taxon>Deinococcaceae</taxon>
        <taxon>Deinococcus</taxon>
    </lineage>
</organism>
<feature type="binding site" evidence="4">
    <location>
        <position position="217"/>
    </location>
    <ligand>
        <name>pyridoxal 5'-phosphate</name>
        <dbReference type="ChEBI" id="CHEBI:597326"/>
    </ligand>
</feature>
<dbReference type="GO" id="GO:0019441">
    <property type="term" value="P:L-tryptophan catabolic process to kynurenine"/>
    <property type="evidence" value="ECO:0007669"/>
    <property type="project" value="TreeGrafter"/>
</dbReference>
<dbReference type="PANTHER" id="PTHR14084:SF0">
    <property type="entry name" value="KYNURENINASE"/>
    <property type="match status" value="1"/>
</dbReference>
<evidence type="ECO:0000256" key="3">
    <source>
        <dbReference type="ARBA" id="ARBA00022898"/>
    </source>
</evidence>
<comment type="pathway">
    <text evidence="4 6">Cofactor biosynthesis; NAD(+) biosynthesis; quinolinate from L-kynurenine: step 2/3.</text>
</comment>
<dbReference type="HAMAP" id="MF_01970">
    <property type="entry name" value="Kynureninase"/>
    <property type="match status" value="1"/>
</dbReference>
<dbReference type="InterPro" id="IPR015421">
    <property type="entry name" value="PyrdxlP-dep_Trfase_major"/>
</dbReference>
<feature type="binding site" evidence="4">
    <location>
        <position position="242"/>
    </location>
    <ligand>
        <name>pyridoxal 5'-phosphate</name>
        <dbReference type="ChEBI" id="CHEBI:597326"/>
    </ligand>
</feature>
<reference evidence="7" key="2">
    <citation type="submission" date="2020-09" db="EMBL/GenBank/DDBJ databases">
        <authorList>
            <person name="Sun Q."/>
            <person name="Ohkuma M."/>
        </authorList>
    </citation>
    <scope>NUCLEOTIDE SEQUENCE</scope>
    <source>
        <strain evidence="7">JCM 14371</strain>
    </source>
</reference>
<comment type="pathway">
    <text evidence="4 6">Amino-acid degradation; L-kynurenine degradation; L-alanine and anthranilate from L-kynurenine: step 1/1.</text>
</comment>
<dbReference type="GO" id="GO:0030429">
    <property type="term" value="F:kynureninase activity"/>
    <property type="evidence" value="ECO:0007669"/>
    <property type="project" value="UniProtKB-UniRule"/>
</dbReference>
<dbReference type="RefSeq" id="WP_188964215.1">
    <property type="nucleotide sequence ID" value="NZ_BMOE01000013.1"/>
</dbReference>
<dbReference type="Gene3D" id="3.90.1150.10">
    <property type="entry name" value="Aspartate Aminotransferase, domain 1"/>
    <property type="match status" value="1"/>
</dbReference>
<feature type="binding site" evidence="4">
    <location>
        <position position="298"/>
    </location>
    <ligand>
        <name>pyridoxal 5'-phosphate</name>
        <dbReference type="ChEBI" id="CHEBI:597326"/>
    </ligand>
</feature>
<feature type="binding site" evidence="4">
    <location>
        <position position="272"/>
    </location>
    <ligand>
        <name>pyridoxal 5'-phosphate</name>
        <dbReference type="ChEBI" id="CHEBI:597326"/>
    </ligand>
</feature>
<accession>A0A917PMX4</accession>
<comment type="subunit">
    <text evidence="4 6">Homodimer.</text>
</comment>
<dbReference type="PANTHER" id="PTHR14084">
    <property type="entry name" value="KYNURENINASE"/>
    <property type="match status" value="1"/>
</dbReference>
<proteinExistence type="inferred from homology"/>
<dbReference type="SUPFAM" id="SSF53383">
    <property type="entry name" value="PLP-dependent transferases"/>
    <property type="match status" value="1"/>
</dbReference>
<sequence length="426" mass="45780">MPYPDAAATHLTPAEDAVPADLLALDATDPLARTRDLFSLPDSVLYLDGNSLGALPAHVPDRVAQVVTREWGDQLIRSWTGDAAWMTLPDRVAARLAPLLGARPEQVAVSDSTSVNLFKLLSAALHLQDTASGGTRRVILTDADNFPTDLYVAQGLNALLRDRYELRRVPALDLAGAFGPDVAVLLATEVDYRTGERLDLPGLTRDAHAHGVLTVWDLAHSAGAFPLDLRAADVDFALGCGYKFLNGGPGAPSFVYVSERHLEGVPAFLSGWMGHAEPFEMAREYRPAAGARRFVVGTPGVLNLAALDAALEVFGDVDLHALRTKSLGLTDTFIRLMAPVAARHGLTLVTPLEHARRGSQVSYRHARAGELMTHLIRAGVIGDYRTPDILRFGFTPLYLSYADTYRAAQRTGAVLDAVLGAAQVQA</sequence>
<feature type="binding site" evidence="4">
    <location>
        <position position="114"/>
    </location>
    <ligand>
        <name>pyridoxal 5'-phosphate</name>
        <dbReference type="ChEBI" id="CHEBI:597326"/>
    </ligand>
</feature>
<dbReference type="PIRSF" id="PIRSF038800">
    <property type="entry name" value="KYNU"/>
    <property type="match status" value="1"/>
</dbReference>
<feature type="modified residue" description="N6-(pyridoxal phosphate)lysine" evidence="4">
    <location>
        <position position="243"/>
    </location>
</feature>
<name>A0A917PMX4_9DEIO</name>
<keyword evidence="1 4" id="KW-0662">Pyridine nucleotide biosynthesis</keyword>
<gene>
    <name evidence="4 7" type="primary">kynU</name>
    <name evidence="7" type="ORF">GCM10008939_31070</name>
</gene>
<feature type="binding site" evidence="4">
    <location>
        <position position="113"/>
    </location>
    <ligand>
        <name>pyridoxal 5'-phosphate</name>
        <dbReference type="ChEBI" id="CHEBI:597326"/>
    </ligand>
</feature>
<dbReference type="GO" id="GO:0043420">
    <property type="term" value="P:anthranilate metabolic process"/>
    <property type="evidence" value="ECO:0007669"/>
    <property type="project" value="TreeGrafter"/>
</dbReference>
<comment type="catalytic activity">
    <reaction evidence="4 6">
        <text>L-kynurenine + H2O = anthranilate + L-alanine + H(+)</text>
        <dbReference type="Rhea" id="RHEA:16813"/>
        <dbReference type="ChEBI" id="CHEBI:15377"/>
        <dbReference type="ChEBI" id="CHEBI:15378"/>
        <dbReference type="ChEBI" id="CHEBI:16567"/>
        <dbReference type="ChEBI" id="CHEBI:57959"/>
        <dbReference type="ChEBI" id="CHEBI:57972"/>
        <dbReference type="EC" id="3.7.1.3"/>
    </reaction>
</comment>
<dbReference type="Proteomes" id="UP000635726">
    <property type="component" value="Unassembled WGS sequence"/>
</dbReference>
<dbReference type="InterPro" id="IPR010111">
    <property type="entry name" value="Kynureninase"/>
</dbReference>
<dbReference type="NCBIfam" id="TIGR01814">
    <property type="entry name" value="kynureninase"/>
    <property type="match status" value="1"/>
</dbReference>
<dbReference type="GO" id="GO:0030170">
    <property type="term" value="F:pyridoxal phosphate binding"/>
    <property type="evidence" value="ECO:0007669"/>
    <property type="project" value="UniProtKB-UniRule"/>
</dbReference>
<dbReference type="Pfam" id="PF22580">
    <property type="entry name" value="KYNU_C"/>
    <property type="match status" value="1"/>
</dbReference>
<dbReference type="GO" id="GO:0009435">
    <property type="term" value="P:NAD+ biosynthetic process"/>
    <property type="evidence" value="ECO:0007669"/>
    <property type="project" value="UniProtKB-UniRule"/>
</dbReference>
<dbReference type="InterPro" id="IPR015422">
    <property type="entry name" value="PyrdxlP-dep_Trfase_small"/>
</dbReference>
<comment type="catalytic activity">
    <reaction evidence="6">
        <text>3-hydroxy-L-kynurenine + H2O = 3-hydroxyanthranilate + L-alanine + H(+)</text>
        <dbReference type="Rhea" id="RHEA:25143"/>
        <dbReference type="ChEBI" id="CHEBI:15377"/>
        <dbReference type="ChEBI" id="CHEBI:15378"/>
        <dbReference type="ChEBI" id="CHEBI:36559"/>
        <dbReference type="ChEBI" id="CHEBI:57972"/>
        <dbReference type="ChEBI" id="CHEBI:58125"/>
        <dbReference type="EC" id="3.7.1.3"/>
    </reaction>
</comment>
<comment type="similarity">
    <text evidence="4 6">Belongs to the kynureninase family.</text>
</comment>
<protein>
    <recommendedName>
        <fullName evidence="4 5">Kynureninase</fullName>
        <ecNumber evidence="4 5">3.7.1.3</ecNumber>
    </recommendedName>
    <alternativeName>
        <fullName evidence="4">L-kynurenine hydrolase</fullName>
    </alternativeName>
</protein>
<feature type="binding site" evidence="4">
    <location>
        <begin position="146"/>
        <end position="149"/>
    </location>
    <ligand>
        <name>pyridoxal 5'-phosphate</name>
        <dbReference type="ChEBI" id="CHEBI:597326"/>
    </ligand>
</feature>
<evidence type="ECO:0000256" key="1">
    <source>
        <dbReference type="ARBA" id="ARBA00022642"/>
    </source>
</evidence>
<dbReference type="EC" id="3.7.1.3" evidence="4 5"/>
<keyword evidence="8" id="KW-1185">Reference proteome</keyword>
<dbReference type="GO" id="GO:0097053">
    <property type="term" value="P:L-kynurenine catabolic process"/>
    <property type="evidence" value="ECO:0007669"/>
    <property type="project" value="UniProtKB-UniRule"/>
</dbReference>
<feature type="binding site" evidence="4">
    <location>
        <position position="188"/>
    </location>
    <ligand>
        <name>pyridoxal 5'-phosphate</name>
        <dbReference type="ChEBI" id="CHEBI:597326"/>
    </ligand>
</feature>
<dbReference type="InterPro" id="IPR015424">
    <property type="entry name" value="PyrdxlP-dep_Trfase"/>
</dbReference>
<feature type="binding site" evidence="4">
    <location>
        <position position="220"/>
    </location>
    <ligand>
        <name>pyridoxal 5'-phosphate</name>
        <dbReference type="ChEBI" id="CHEBI:597326"/>
    </ligand>
</feature>
<comment type="function">
    <text evidence="4 6">Catalyzes the cleavage of L-kynurenine (L-Kyn) and L-3-hydroxykynurenine (L-3OHKyn) into anthranilic acid (AA) and 3-hydroxyanthranilic acid (3-OHAA), respectively.</text>
</comment>
<dbReference type="GO" id="GO:0019805">
    <property type="term" value="P:quinolinate biosynthetic process"/>
    <property type="evidence" value="ECO:0007669"/>
    <property type="project" value="UniProtKB-UniRule"/>
</dbReference>